<dbReference type="GO" id="GO:0051879">
    <property type="term" value="F:Hsp90 protein binding"/>
    <property type="evidence" value="ECO:0007669"/>
    <property type="project" value="TreeGrafter"/>
</dbReference>
<dbReference type="GO" id="GO:0042162">
    <property type="term" value="F:telomeric DNA binding"/>
    <property type="evidence" value="ECO:0007669"/>
    <property type="project" value="TreeGrafter"/>
</dbReference>
<evidence type="ECO:0000313" key="6">
    <source>
        <dbReference type="Proteomes" id="UP000323067"/>
    </source>
</evidence>
<dbReference type="OrthoDB" id="10258062at2759"/>
<dbReference type="InterPro" id="IPR051970">
    <property type="entry name" value="TEL2_Regulation"/>
</dbReference>
<dbReference type="AlphaFoldDB" id="A0A2H4SC00"/>
<sequence>MDEFLTPVSTTYLKAKDEVEPLVLGRAAPKKPHTAAVITSLDEAVEILKNQPDYDCLLSTLHFLCDNPDTITGKPSPQTAAVIHLLVTEITPNYWTLLLESSTTSSDGSIAENSDADLLLRSLSNVTGLNAAVAHINSLLVETRHRRNDVTSQDIHLHLQIFLHVTASLLRRPGSIRQIWAASVQPLPDAALRKMQSQTLISLLASSRVLSVASEASAVIGLDKLNATTKFIADGAEYVKWIAISLASWANAASTELGFRFCHDLLQKAMSLGYQNVLVTLLIDELLLRSDSDPAAFMHVCFQQPATFKKVMQILLDYLAQKFLKYVSIEDCSDNKTVSSVAGIITMLIKHDPARLSFLVSWCTASSGAGLGDSIGIRRAVLASLATEKDAITSVLEKSLNQFGDQLYIKHAPILQQEVHTQVLLLSAGYVSRLSPLRLTMLVKSGAYMSSISNRIASTQERARILGMIVGESLSTLVDKGKNKLDFHMDEMETEEIESLKSLTNVSDSIGPFDDLREASQSVAHVASPTTLQKRTARPKKMKPIPKTSAAAKLPKAIIEELDSDDDEDDDLTPYAKGSDPEDSEDDAELVQRNKVKPPVYIRDLITYFRDAENYDKQKLALHTAPTLVRRKANYGTEVKDHADELAGILVGLQDKFELEGFAETQLEGMVALIVAQPQSMAPWFARTFFEGDYSLSQRTAILISIGLAARELAGFDTGTFTTSAGFPSKQLPEKIQQLYLDADQAQAPASGGHHLKVLPSNAIESMSRALTADFLSPLAATAADAATGPDVLKLQSFTARHTTRKTTSGGSARPRVRVRAVPNTAAAVLAHAFFAPLTAHFQAALARRRHSVAVRNPALLALYLQTIGIVVAAAAGPATLALPQMTAELWDLLLGVRVPVLEAGLGALRGWLVALAALLQAHDDGVGGMRRLCEEHGRALFETREWVGGVFERIRGDDAGGEENDVKMLAAGVLIKLGEAVDKYQALLMGDMASFS</sequence>
<keyword evidence="3" id="KW-0472">Membrane</keyword>
<dbReference type="GO" id="GO:0005829">
    <property type="term" value="C:cytosol"/>
    <property type="evidence" value="ECO:0007669"/>
    <property type="project" value="TreeGrafter"/>
</dbReference>
<feature type="compositionally biased region" description="Acidic residues" evidence="2">
    <location>
        <begin position="560"/>
        <end position="572"/>
    </location>
</feature>
<dbReference type="Proteomes" id="UP000323067">
    <property type="component" value="Chromosome vi"/>
</dbReference>
<gene>
    <name evidence="5" type="ORF">A9K55_006662</name>
</gene>
<evidence type="ECO:0000313" key="5">
    <source>
        <dbReference type="EMBL" id="ATY60644.1"/>
    </source>
</evidence>
<organism evidence="5 6">
    <name type="scientific">Cordyceps militaris</name>
    <name type="common">Caterpillar fungus</name>
    <name type="synonym">Clavaria militaris</name>
    <dbReference type="NCBI Taxonomy" id="73501"/>
    <lineage>
        <taxon>Eukaryota</taxon>
        <taxon>Fungi</taxon>
        <taxon>Dikarya</taxon>
        <taxon>Ascomycota</taxon>
        <taxon>Pezizomycotina</taxon>
        <taxon>Sordariomycetes</taxon>
        <taxon>Hypocreomycetidae</taxon>
        <taxon>Hypocreales</taxon>
        <taxon>Cordycipitaceae</taxon>
        <taxon>Cordyceps</taxon>
    </lineage>
</organism>
<feature type="transmembrane region" description="Helical" evidence="3">
    <location>
        <begin position="826"/>
        <end position="847"/>
    </location>
</feature>
<dbReference type="Gene3D" id="1.25.40.720">
    <property type="entry name" value="Telomere length regulation protein 2, C-terminal domain"/>
    <property type="match status" value="2"/>
</dbReference>
<accession>A0A2H4SC00</accession>
<dbReference type="InterPro" id="IPR019337">
    <property type="entry name" value="Telomere_length_regulation_dom"/>
</dbReference>
<dbReference type="FunFam" id="1.25.40.720:FF:000004">
    <property type="entry name" value="WGS project CABT00000000 data, contig 2.6"/>
    <property type="match status" value="1"/>
</dbReference>
<feature type="transmembrane region" description="Helical" evidence="3">
    <location>
        <begin position="859"/>
        <end position="881"/>
    </location>
</feature>
<feature type="domain" description="Telomere length regulation protein conserved" evidence="4">
    <location>
        <begin position="599"/>
        <end position="710"/>
    </location>
</feature>
<dbReference type="VEuPathDB" id="FungiDB:CCM_02248"/>
<dbReference type="EMBL" id="CP023323">
    <property type="protein sequence ID" value="ATY60644.1"/>
    <property type="molecule type" value="Genomic_DNA"/>
</dbReference>
<dbReference type="GO" id="GO:0051083">
    <property type="term" value="P:'de novo' cotranslational protein folding"/>
    <property type="evidence" value="ECO:0007669"/>
    <property type="project" value="TreeGrafter"/>
</dbReference>
<protein>
    <submittedName>
        <fullName evidence="5">Telomere length regulation</fullName>
    </submittedName>
</protein>
<name>A0A2H4SC00_CORMI</name>
<feature type="compositionally biased region" description="Basic residues" evidence="2">
    <location>
        <begin position="535"/>
        <end position="544"/>
    </location>
</feature>
<evidence type="ECO:0000259" key="4">
    <source>
        <dbReference type="Pfam" id="PF10193"/>
    </source>
</evidence>
<evidence type="ECO:0000256" key="2">
    <source>
        <dbReference type="SAM" id="MobiDB-lite"/>
    </source>
</evidence>
<dbReference type="PANTHER" id="PTHR15830:SF10">
    <property type="entry name" value="TELOMERE LENGTH REGULATION PROTEIN TEL2 HOMOLOG"/>
    <property type="match status" value="1"/>
</dbReference>
<dbReference type="PANTHER" id="PTHR15830">
    <property type="entry name" value="TELOMERE LENGTH REGULATION PROTEIN TEL2 FAMILY MEMBER"/>
    <property type="match status" value="1"/>
</dbReference>
<evidence type="ECO:0000256" key="1">
    <source>
        <dbReference type="ARBA" id="ARBA00006133"/>
    </source>
</evidence>
<evidence type="ECO:0000256" key="3">
    <source>
        <dbReference type="SAM" id="Phobius"/>
    </source>
</evidence>
<keyword evidence="3" id="KW-0812">Transmembrane</keyword>
<feature type="region of interest" description="Disordered" evidence="2">
    <location>
        <begin position="526"/>
        <end position="593"/>
    </location>
</feature>
<comment type="similarity">
    <text evidence="1">Belongs to the TEL2 family.</text>
</comment>
<dbReference type="InterPro" id="IPR038528">
    <property type="entry name" value="TEL2_C_sf"/>
</dbReference>
<proteinExistence type="inferred from homology"/>
<keyword evidence="3" id="KW-1133">Transmembrane helix</keyword>
<reference evidence="5 6" key="1">
    <citation type="journal article" date="2017" name="BMC Genomics">
        <title>Chromosome level assembly and secondary metabolite potential of the parasitic fungus Cordyceps militaris.</title>
        <authorList>
            <person name="Kramer G.J."/>
            <person name="Nodwell J.R."/>
        </authorList>
    </citation>
    <scope>NUCLEOTIDE SEQUENCE [LARGE SCALE GENOMIC DNA]</scope>
    <source>
        <strain evidence="5 6">ATCC 34164</strain>
    </source>
</reference>
<dbReference type="Pfam" id="PF10193">
    <property type="entry name" value="Telomere_reg-2"/>
    <property type="match status" value="1"/>
</dbReference>
<dbReference type="VEuPathDB" id="FungiDB:A9K55_006662"/>